<dbReference type="InterPro" id="IPR036458">
    <property type="entry name" value="Na:dicarbo_symporter_sf"/>
</dbReference>
<accession>A0A0K8MF37</accession>
<organism evidence="7 8">
    <name type="scientific">Caedimonas varicaedens</name>
    <dbReference type="NCBI Taxonomy" id="1629334"/>
    <lineage>
        <taxon>Bacteria</taxon>
        <taxon>Pseudomonadati</taxon>
        <taxon>Pseudomonadota</taxon>
        <taxon>Alphaproteobacteria</taxon>
        <taxon>Holosporales</taxon>
        <taxon>Caedimonadaceae</taxon>
        <taxon>Caedimonas</taxon>
    </lineage>
</organism>
<evidence type="ECO:0000256" key="3">
    <source>
        <dbReference type="ARBA" id="ARBA00022692"/>
    </source>
</evidence>
<dbReference type="SUPFAM" id="SSF118215">
    <property type="entry name" value="Proton glutamate symport protein"/>
    <property type="match status" value="1"/>
</dbReference>
<feature type="transmembrane region" description="Helical" evidence="6">
    <location>
        <begin position="159"/>
        <end position="184"/>
    </location>
</feature>
<name>A0A0K8MF37_9PROT</name>
<comment type="caution">
    <text evidence="7">The sequence shown here is derived from an EMBL/GenBank/DDBJ whole genome shotgun (WGS) entry which is preliminary data.</text>
</comment>
<comment type="subcellular location">
    <subcellularLocation>
        <location evidence="1">Membrane</location>
        <topology evidence="1">Multi-pass membrane protein</topology>
    </subcellularLocation>
</comment>
<evidence type="ECO:0000313" key="8">
    <source>
        <dbReference type="Proteomes" id="UP000036771"/>
    </source>
</evidence>
<dbReference type="AlphaFoldDB" id="A0A0K8MF37"/>
<keyword evidence="3 6" id="KW-0812">Transmembrane</keyword>
<evidence type="ECO:0000256" key="1">
    <source>
        <dbReference type="ARBA" id="ARBA00004141"/>
    </source>
</evidence>
<dbReference type="PANTHER" id="PTHR42865:SF8">
    <property type="entry name" value="SERINE_THREONINE TRANSPORTER SSTT"/>
    <property type="match status" value="1"/>
</dbReference>
<proteinExistence type="predicted"/>
<keyword evidence="8" id="KW-1185">Reference proteome</keyword>
<dbReference type="PANTHER" id="PTHR42865">
    <property type="entry name" value="PROTON/GLUTAMATE-ASPARTATE SYMPORTER"/>
    <property type="match status" value="1"/>
</dbReference>
<dbReference type="InterPro" id="IPR001991">
    <property type="entry name" value="Na-dicarboxylate_symporter"/>
</dbReference>
<evidence type="ECO:0000256" key="2">
    <source>
        <dbReference type="ARBA" id="ARBA00022448"/>
    </source>
</evidence>
<sequence>MRYLKELPVQLLITILTALALGAVFDKYIVSLFYTISSLFIEILIFILPFMVFIFIFRALVNIKTGSLHLILLIFGGVTLSNSIALFVAYFFGSTFLPLLELKHCCDFAAKFNSHITSLLSLGLPNIIDTNKAMIVGIVLGILFNFIKQENKIKKGVQYFSIVLSDGIISFLQKIFIPLLPLYVFGFCLKLSYDQSLIHLFEQYGKVFAASMFLVSLYIFLLYFIGSRGNLKKTCENLSIMAPAGLTGFSTMSSAMTMPVTLTCTEETTKDRHFTDLIIPSTANIHMLGDDLTIVMTALSLLAISGHSHPDLLTFIPFVLAFCLAKLSCVGIPGASVLVVLPVLQNFLGFTPEMISVLTTIYILQDSFGTAANVMGNGAFALLIQRIISPKKANG</sequence>
<feature type="transmembrane region" description="Helical" evidence="6">
    <location>
        <begin position="32"/>
        <end position="56"/>
    </location>
</feature>
<dbReference type="STRING" id="1629334.Cva_01119"/>
<feature type="transmembrane region" description="Helical" evidence="6">
    <location>
        <begin position="315"/>
        <end position="341"/>
    </location>
</feature>
<dbReference type="Gene3D" id="1.10.3860.10">
    <property type="entry name" value="Sodium:dicarboxylate symporter"/>
    <property type="match status" value="1"/>
</dbReference>
<dbReference type="OrthoDB" id="9768885at2"/>
<dbReference type="Pfam" id="PF00375">
    <property type="entry name" value="SDF"/>
    <property type="match status" value="1"/>
</dbReference>
<feature type="transmembrane region" description="Helical" evidence="6">
    <location>
        <begin position="68"/>
        <end position="92"/>
    </location>
</feature>
<keyword evidence="2" id="KW-0813">Transport</keyword>
<reference evidence="7 8" key="1">
    <citation type="submission" date="2015-03" db="EMBL/GenBank/DDBJ databases">
        <title>Caedibacter varicaedens, whole genome shotgun sequence.</title>
        <authorList>
            <person name="Suzuki H."/>
            <person name="Dapper A.L."/>
            <person name="Gibson A.K."/>
            <person name="Jackson C."/>
            <person name="Lee H."/>
            <person name="Pejaver V.R."/>
            <person name="Doak T."/>
            <person name="Lynch M."/>
        </authorList>
    </citation>
    <scope>NUCLEOTIDE SEQUENCE [LARGE SCALE GENOMIC DNA]</scope>
</reference>
<evidence type="ECO:0000313" key="7">
    <source>
        <dbReference type="EMBL" id="GAO98459.1"/>
    </source>
</evidence>
<dbReference type="GO" id="GO:0032329">
    <property type="term" value="P:serine transport"/>
    <property type="evidence" value="ECO:0007669"/>
    <property type="project" value="TreeGrafter"/>
</dbReference>
<dbReference type="Proteomes" id="UP000036771">
    <property type="component" value="Unassembled WGS sequence"/>
</dbReference>
<keyword evidence="4 6" id="KW-1133">Transmembrane helix</keyword>
<evidence type="ECO:0000256" key="6">
    <source>
        <dbReference type="SAM" id="Phobius"/>
    </source>
</evidence>
<evidence type="ECO:0000256" key="5">
    <source>
        <dbReference type="ARBA" id="ARBA00023136"/>
    </source>
</evidence>
<protein>
    <submittedName>
        <fullName evidence="7">Serine/threonine transporter SstT</fullName>
    </submittedName>
</protein>
<feature type="transmembrane region" description="Helical" evidence="6">
    <location>
        <begin position="130"/>
        <end position="147"/>
    </location>
</feature>
<feature type="transmembrane region" description="Helical" evidence="6">
    <location>
        <begin position="204"/>
        <end position="226"/>
    </location>
</feature>
<feature type="transmembrane region" description="Helical" evidence="6">
    <location>
        <begin position="361"/>
        <end position="384"/>
    </location>
</feature>
<dbReference type="GO" id="GO:0005886">
    <property type="term" value="C:plasma membrane"/>
    <property type="evidence" value="ECO:0007669"/>
    <property type="project" value="TreeGrafter"/>
</dbReference>
<evidence type="ECO:0000256" key="4">
    <source>
        <dbReference type="ARBA" id="ARBA00022989"/>
    </source>
</evidence>
<keyword evidence="5 6" id="KW-0472">Membrane</keyword>
<gene>
    <name evidence="7" type="primary">sstT</name>
    <name evidence="7" type="ORF">Cva_01119</name>
</gene>
<dbReference type="GO" id="GO:0005295">
    <property type="term" value="F:neutral L-amino acid:sodium symporter activity"/>
    <property type="evidence" value="ECO:0007669"/>
    <property type="project" value="TreeGrafter"/>
</dbReference>
<dbReference type="EMBL" id="BBVC01000060">
    <property type="protein sequence ID" value="GAO98459.1"/>
    <property type="molecule type" value="Genomic_DNA"/>
</dbReference>